<name>A0A5D0R6K0_9FLAO</name>
<feature type="domain" description="Aminoglycoside phosphotransferase" evidence="1">
    <location>
        <begin position="21"/>
        <end position="258"/>
    </location>
</feature>
<dbReference type="InterPro" id="IPR002575">
    <property type="entry name" value="Aminoglycoside_PTrfase"/>
</dbReference>
<dbReference type="AlphaFoldDB" id="A0A5D0R6K0"/>
<reference evidence="2 3" key="1">
    <citation type="submission" date="2019-08" db="EMBL/GenBank/DDBJ databases">
        <title>Genomes of Antarctic Bizionia species.</title>
        <authorList>
            <person name="Bowman J.P."/>
        </authorList>
    </citation>
    <scope>NUCLEOTIDE SEQUENCE [LARGE SCALE GENOMIC DNA]</scope>
    <source>
        <strain evidence="2 3">ADA-4</strain>
    </source>
</reference>
<organism evidence="2 3">
    <name type="scientific">Bizionia myxarmorum</name>
    <dbReference type="NCBI Taxonomy" id="291186"/>
    <lineage>
        <taxon>Bacteria</taxon>
        <taxon>Pseudomonadati</taxon>
        <taxon>Bacteroidota</taxon>
        <taxon>Flavobacteriia</taxon>
        <taxon>Flavobacteriales</taxon>
        <taxon>Flavobacteriaceae</taxon>
        <taxon>Bizionia</taxon>
    </lineage>
</organism>
<dbReference type="Proteomes" id="UP000323720">
    <property type="component" value="Unassembled WGS sequence"/>
</dbReference>
<keyword evidence="3" id="KW-1185">Reference proteome</keyword>
<keyword evidence="2" id="KW-0808">Transferase</keyword>
<dbReference type="InterPro" id="IPR050249">
    <property type="entry name" value="Pseudomonas-type_ThrB"/>
</dbReference>
<sequence length="359" mass="40775">MIGNLDYIREIFGIDNSSIQIETLQSGHINDTFLVTDKKDDKFIVQKLNSAVFKNAEAVIANKVLVSAHLQANYKKTNSPYQAVTYLKTAQDQYVFKHENAFWNVMRFIPNALTIEIAESSKLAFEAGKLYGDFIVNTETISSEAITETLKDFHSVPWRFSQFETALKQANFNRKEQTADWILFAKNHQLAMCKLATLQTANHFPTRITHNDAKLSNILFDENHNGLAVIDLDTVMPGLVHYDFGDSVRSICATATEDEIDLNKIEINLELYAAYCEGFAVKTKAILTSQEIAYLPLGIQTIIYIMGLRFLTDFLNNDTYYKTAYPTHNLDRAANQFTLLQSVFDNLDAIKKITKTQFT</sequence>
<dbReference type="Pfam" id="PF01636">
    <property type="entry name" value="APH"/>
    <property type="match status" value="1"/>
</dbReference>
<evidence type="ECO:0000259" key="1">
    <source>
        <dbReference type="Pfam" id="PF01636"/>
    </source>
</evidence>
<evidence type="ECO:0000313" key="3">
    <source>
        <dbReference type="Proteomes" id="UP000323720"/>
    </source>
</evidence>
<dbReference type="GO" id="GO:0016740">
    <property type="term" value="F:transferase activity"/>
    <property type="evidence" value="ECO:0007669"/>
    <property type="project" value="UniProtKB-KW"/>
</dbReference>
<protein>
    <submittedName>
        <fullName evidence="2">Aminoglycoside phosphotransferase family protein</fullName>
    </submittedName>
</protein>
<dbReference type="PANTHER" id="PTHR21064">
    <property type="entry name" value="AMINOGLYCOSIDE PHOSPHOTRANSFERASE DOMAIN-CONTAINING PROTEIN-RELATED"/>
    <property type="match status" value="1"/>
</dbReference>
<dbReference type="OrthoDB" id="526037at2"/>
<evidence type="ECO:0000313" key="2">
    <source>
        <dbReference type="EMBL" id="TYB76194.1"/>
    </source>
</evidence>
<dbReference type="SUPFAM" id="SSF56112">
    <property type="entry name" value="Protein kinase-like (PK-like)"/>
    <property type="match status" value="1"/>
</dbReference>
<proteinExistence type="predicted"/>
<dbReference type="Gene3D" id="3.90.1200.10">
    <property type="match status" value="1"/>
</dbReference>
<dbReference type="EMBL" id="VSKK01000003">
    <property type="protein sequence ID" value="TYB76194.1"/>
    <property type="molecule type" value="Genomic_DNA"/>
</dbReference>
<accession>A0A5D0R6K0</accession>
<comment type="caution">
    <text evidence="2">The sequence shown here is derived from an EMBL/GenBank/DDBJ whole genome shotgun (WGS) entry which is preliminary data.</text>
</comment>
<dbReference type="InterPro" id="IPR011009">
    <property type="entry name" value="Kinase-like_dom_sf"/>
</dbReference>
<dbReference type="RefSeq" id="WP_148404173.1">
    <property type="nucleotide sequence ID" value="NZ_VSKK01000003.1"/>
</dbReference>
<gene>
    <name evidence="2" type="ORF">ES674_11395</name>
</gene>
<dbReference type="PANTHER" id="PTHR21064:SF5">
    <property type="entry name" value="SLR1880 PROTEIN"/>
    <property type="match status" value="1"/>
</dbReference>